<keyword evidence="8" id="KW-1185">Reference proteome</keyword>
<sequence>MKPHALVTNDDGIESAFLHRLVASLLPEFRISVAAPAFEQSWIGRAMSRREEIEVVHSPATFEGTEEAWAISGTPTDCVNIALGHLLPEKPDVVVSGINIGYNTTEALMLSSGTIAGALEGAFWGLPAIAFSQCVPKDLFPEVSRSKGRTSGDFSRSLDSAARWAALMSREVLDAPPPAGVVLNINFPPETGDDSSILETRPAKVELGSMFKEVRPGRFRFHFHEGLTVEKESDTDRAALDAGYISRSILDFSKIGRGHSEHE</sequence>
<dbReference type="InterPro" id="IPR002828">
    <property type="entry name" value="SurE-like_Pase/nucleotidase"/>
</dbReference>
<dbReference type="FunCoup" id="A0A317ZNI7">
    <property type="interactions" value="174"/>
</dbReference>
<dbReference type="InterPro" id="IPR030048">
    <property type="entry name" value="SurE"/>
</dbReference>
<keyword evidence="5" id="KW-0378">Hydrolase</keyword>
<gene>
    <name evidence="7" type="primary">surE</name>
    <name evidence="7" type="ORF">DDZ13_00795</name>
</gene>
<evidence type="ECO:0000313" key="7">
    <source>
        <dbReference type="EMBL" id="PXA05438.1"/>
    </source>
</evidence>
<dbReference type="GO" id="GO:0046872">
    <property type="term" value="F:metal ion binding"/>
    <property type="evidence" value="ECO:0007669"/>
    <property type="project" value="UniProtKB-KW"/>
</dbReference>
<name>A0A317ZNI7_9BACT</name>
<dbReference type="PANTHER" id="PTHR30457:SF0">
    <property type="entry name" value="PHOSPHATASE, PUTATIVE (AFU_ORTHOLOGUE AFUA_4G01070)-RELATED"/>
    <property type="match status" value="1"/>
</dbReference>
<dbReference type="SUPFAM" id="SSF64167">
    <property type="entry name" value="SurE-like"/>
    <property type="match status" value="1"/>
</dbReference>
<comment type="similarity">
    <text evidence="2">Belongs to the SurE nucleotidase family.</text>
</comment>
<dbReference type="GO" id="GO:0008253">
    <property type="term" value="F:5'-nucleotidase activity"/>
    <property type="evidence" value="ECO:0007669"/>
    <property type="project" value="UniProtKB-EC"/>
</dbReference>
<dbReference type="NCBIfam" id="TIGR00087">
    <property type="entry name" value="surE"/>
    <property type="match status" value="1"/>
</dbReference>
<reference evidence="7 8" key="1">
    <citation type="submission" date="2018-05" db="EMBL/GenBank/DDBJ databases">
        <title>Coraliomargarita sinensis sp. nov., isolated from a marine solar saltern.</title>
        <authorList>
            <person name="Zhou L.Y."/>
        </authorList>
    </citation>
    <scope>NUCLEOTIDE SEQUENCE [LARGE SCALE GENOMIC DNA]</scope>
    <source>
        <strain evidence="7 8">WN38</strain>
    </source>
</reference>
<dbReference type="EC" id="3.1.3.5" evidence="3"/>
<evidence type="ECO:0000259" key="6">
    <source>
        <dbReference type="Pfam" id="PF01975"/>
    </source>
</evidence>
<dbReference type="OrthoDB" id="9780815at2"/>
<dbReference type="InterPro" id="IPR036523">
    <property type="entry name" value="SurE-like_sf"/>
</dbReference>
<accession>A0A317ZNI7</accession>
<feature type="domain" description="Survival protein SurE-like phosphatase/nucleotidase" evidence="6">
    <location>
        <begin position="6"/>
        <end position="194"/>
    </location>
</feature>
<dbReference type="Proteomes" id="UP000247099">
    <property type="component" value="Unassembled WGS sequence"/>
</dbReference>
<dbReference type="EMBL" id="QHJQ01000001">
    <property type="protein sequence ID" value="PXA05438.1"/>
    <property type="molecule type" value="Genomic_DNA"/>
</dbReference>
<protein>
    <recommendedName>
        <fullName evidence="3">5'-nucleotidase</fullName>
        <ecNumber evidence="3">3.1.3.5</ecNumber>
    </recommendedName>
</protein>
<comment type="catalytic activity">
    <reaction evidence="1">
        <text>a ribonucleoside 5'-phosphate + H2O = a ribonucleoside + phosphate</text>
        <dbReference type="Rhea" id="RHEA:12484"/>
        <dbReference type="ChEBI" id="CHEBI:15377"/>
        <dbReference type="ChEBI" id="CHEBI:18254"/>
        <dbReference type="ChEBI" id="CHEBI:43474"/>
        <dbReference type="ChEBI" id="CHEBI:58043"/>
        <dbReference type="EC" id="3.1.3.5"/>
    </reaction>
</comment>
<evidence type="ECO:0000313" key="8">
    <source>
        <dbReference type="Proteomes" id="UP000247099"/>
    </source>
</evidence>
<evidence type="ECO:0000256" key="2">
    <source>
        <dbReference type="ARBA" id="ARBA00011062"/>
    </source>
</evidence>
<organism evidence="7 8">
    <name type="scientific">Coraliomargarita sinensis</name>
    <dbReference type="NCBI Taxonomy" id="2174842"/>
    <lineage>
        <taxon>Bacteria</taxon>
        <taxon>Pseudomonadati</taxon>
        <taxon>Verrucomicrobiota</taxon>
        <taxon>Opitutia</taxon>
        <taxon>Puniceicoccales</taxon>
        <taxon>Coraliomargaritaceae</taxon>
        <taxon>Coraliomargarita</taxon>
    </lineage>
</organism>
<evidence type="ECO:0000256" key="5">
    <source>
        <dbReference type="ARBA" id="ARBA00022801"/>
    </source>
</evidence>
<dbReference type="RefSeq" id="WP_110129518.1">
    <property type="nucleotide sequence ID" value="NZ_QHJQ01000001.1"/>
</dbReference>
<comment type="caution">
    <text evidence="7">The sequence shown here is derived from an EMBL/GenBank/DDBJ whole genome shotgun (WGS) entry which is preliminary data.</text>
</comment>
<proteinExistence type="inferred from homology"/>
<evidence type="ECO:0000256" key="1">
    <source>
        <dbReference type="ARBA" id="ARBA00000815"/>
    </source>
</evidence>
<dbReference type="InParanoid" id="A0A317ZNI7"/>
<dbReference type="AlphaFoldDB" id="A0A317ZNI7"/>
<evidence type="ECO:0000256" key="4">
    <source>
        <dbReference type="ARBA" id="ARBA00022723"/>
    </source>
</evidence>
<evidence type="ECO:0000256" key="3">
    <source>
        <dbReference type="ARBA" id="ARBA00012643"/>
    </source>
</evidence>
<dbReference type="Pfam" id="PF01975">
    <property type="entry name" value="SurE"/>
    <property type="match status" value="1"/>
</dbReference>
<dbReference type="PANTHER" id="PTHR30457">
    <property type="entry name" value="5'-NUCLEOTIDASE SURE"/>
    <property type="match status" value="1"/>
</dbReference>
<keyword evidence="4" id="KW-0479">Metal-binding</keyword>
<dbReference type="Gene3D" id="3.40.1210.10">
    <property type="entry name" value="Survival protein SurE-like phosphatase/nucleotidase"/>
    <property type="match status" value="1"/>
</dbReference>